<name>A0A0R3TWU0_RODNA</name>
<feature type="compositionally biased region" description="Polar residues" evidence="1">
    <location>
        <begin position="60"/>
        <end position="71"/>
    </location>
</feature>
<gene>
    <name evidence="2" type="ORF">HNAJ_LOCUS12313</name>
</gene>
<proteinExistence type="predicted"/>
<evidence type="ECO:0000313" key="4">
    <source>
        <dbReference type="WBParaSite" id="HNAJ_0001232801-mRNA-1"/>
    </source>
</evidence>
<keyword evidence="3" id="KW-1185">Reference proteome</keyword>
<reference evidence="4" key="1">
    <citation type="submission" date="2017-02" db="UniProtKB">
        <authorList>
            <consortium name="WormBaseParasite"/>
        </authorList>
    </citation>
    <scope>IDENTIFICATION</scope>
</reference>
<dbReference type="WBParaSite" id="HNAJ_0001232801-mRNA-1">
    <property type="protein sequence ID" value="HNAJ_0001232801-mRNA-1"/>
    <property type="gene ID" value="HNAJ_0001232801"/>
</dbReference>
<dbReference type="AlphaFoldDB" id="A0A0R3TWU0"/>
<reference evidence="2 3" key="2">
    <citation type="submission" date="2018-11" db="EMBL/GenBank/DDBJ databases">
        <authorList>
            <consortium name="Pathogen Informatics"/>
        </authorList>
    </citation>
    <scope>NUCLEOTIDE SEQUENCE [LARGE SCALE GENOMIC DNA]</scope>
</reference>
<organism evidence="4">
    <name type="scientific">Rodentolepis nana</name>
    <name type="common">Dwarf tapeworm</name>
    <name type="synonym">Hymenolepis nana</name>
    <dbReference type="NCBI Taxonomy" id="102285"/>
    <lineage>
        <taxon>Eukaryota</taxon>
        <taxon>Metazoa</taxon>
        <taxon>Spiralia</taxon>
        <taxon>Lophotrochozoa</taxon>
        <taxon>Platyhelminthes</taxon>
        <taxon>Cestoda</taxon>
        <taxon>Eucestoda</taxon>
        <taxon>Cyclophyllidea</taxon>
        <taxon>Hymenolepididae</taxon>
        <taxon>Rodentolepis</taxon>
    </lineage>
</organism>
<evidence type="ECO:0000313" key="3">
    <source>
        <dbReference type="Proteomes" id="UP000278807"/>
    </source>
</evidence>
<feature type="region of interest" description="Disordered" evidence="1">
    <location>
        <begin position="1"/>
        <end position="80"/>
    </location>
</feature>
<evidence type="ECO:0000313" key="2">
    <source>
        <dbReference type="EMBL" id="VDO12752.1"/>
    </source>
</evidence>
<feature type="region of interest" description="Disordered" evidence="1">
    <location>
        <begin position="95"/>
        <end position="115"/>
    </location>
</feature>
<feature type="compositionally biased region" description="Basic and acidic residues" evidence="1">
    <location>
        <begin position="19"/>
        <end position="29"/>
    </location>
</feature>
<protein>
    <submittedName>
        <fullName evidence="2 4">Uncharacterized protein</fullName>
    </submittedName>
</protein>
<feature type="compositionally biased region" description="Polar residues" evidence="1">
    <location>
        <begin position="30"/>
        <end position="53"/>
    </location>
</feature>
<accession>A0A0R3TWU0</accession>
<dbReference type="EMBL" id="UZAE01014207">
    <property type="protein sequence ID" value="VDO12752.1"/>
    <property type="molecule type" value="Genomic_DNA"/>
</dbReference>
<sequence length="115" mass="12347">MQSIFEEATRDNASQQSEPRSDEFDHQESSSKTQSPPDPTHQQIVSRSFSQSPGDFPPLSGTSSFTSTLQNPPFIPRPEDSILFIVGGGGGGGGYCGGSMLGPWFNSIPARNVRD</sequence>
<dbReference type="Proteomes" id="UP000278807">
    <property type="component" value="Unassembled WGS sequence"/>
</dbReference>
<evidence type="ECO:0000256" key="1">
    <source>
        <dbReference type="SAM" id="MobiDB-lite"/>
    </source>
</evidence>